<feature type="compositionally biased region" description="Acidic residues" evidence="4">
    <location>
        <begin position="2186"/>
        <end position="2210"/>
    </location>
</feature>
<dbReference type="InterPro" id="IPR052416">
    <property type="entry name" value="GTF3C_component"/>
</dbReference>
<proteinExistence type="predicted"/>
<dbReference type="InterPro" id="IPR013087">
    <property type="entry name" value="Znf_C2H2_type"/>
</dbReference>
<name>A0ABM3MZT0_GALME</name>
<feature type="region of interest" description="Disordered" evidence="4">
    <location>
        <begin position="227"/>
        <end position="248"/>
    </location>
</feature>
<comment type="subcellular location">
    <subcellularLocation>
        <location evidence="1">Nucleus</location>
    </subcellularLocation>
</comment>
<feature type="compositionally biased region" description="Basic residues" evidence="4">
    <location>
        <begin position="1537"/>
        <end position="1546"/>
    </location>
</feature>
<dbReference type="SUPFAM" id="SSF50978">
    <property type="entry name" value="WD40 repeat-like"/>
    <property type="match status" value="1"/>
</dbReference>
<evidence type="ECO:0000256" key="3">
    <source>
        <dbReference type="ARBA" id="ARBA00023242"/>
    </source>
</evidence>
<feature type="compositionally biased region" description="Basic and acidic residues" evidence="4">
    <location>
        <begin position="1354"/>
        <end position="1374"/>
    </location>
</feature>
<evidence type="ECO:0000259" key="5">
    <source>
        <dbReference type="PROSITE" id="PS00028"/>
    </source>
</evidence>
<evidence type="ECO:0000256" key="4">
    <source>
        <dbReference type="SAM" id="MobiDB-lite"/>
    </source>
</evidence>
<dbReference type="SMART" id="SM00355">
    <property type="entry name" value="ZnF_C2H2"/>
    <property type="match status" value="12"/>
</dbReference>
<organism evidence="6 7">
    <name type="scientific">Galleria mellonella</name>
    <name type="common">Greater wax moth</name>
    <dbReference type="NCBI Taxonomy" id="7137"/>
    <lineage>
        <taxon>Eukaryota</taxon>
        <taxon>Metazoa</taxon>
        <taxon>Ecdysozoa</taxon>
        <taxon>Arthropoda</taxon>
        <taxon>Hexapoda</taxon>
        <taxon>Insecta</taxon>
        <taxon>Pterygota</taxon>
        <taxon>Neoptera</taxon>
        <taxon>Endopterygota</taxon>
        <taxon>Lepidoptera</taxon>
        <taxon>Glossata</taxon>
        <taxon>Ditrysia</taxon>
        <taxon>Pyraloidea</taxon>
        <taxon>Pyralidae</taxon>
        <taxon>Galleriinae</taxon>
        <taxon>Galleria</taxon>
    </lineage>
</organism>
<keyword evidence="6" id="KW-1185">Reference proteome</keyword>
<evidence type="ECO:0000256" key="2">
    <source>
        <dbReference type="ARBA" id="ARBA00023163"/>
    </source>
</evidence>
<gene>
    <name evidence="7" type="primary">LOC113516756</name>
</gene>
<sequence>MNPKKTSVRKRHKQIKSPNVDNTEVFVLPPNLLEKLGINLGNVTKEFSTESSTKKDVTSAVDPSSVNKDVLSNVTSSLHTNINNYKETSMLETANLMKKSVFLSPTFLPTIANAIPGEMEIAKISIQSENNPSENDALKENINHVVSKTPGNSDGIGLVAFEEEELHSNLDQQICLQNFMPDKIVPKSIQKDNEISEIVLYELNINDNSLQNTEGNISIEAQPDVVENSNNNSREFSMQNSRQSRENTQNKVNIISQEILAPSQFREIKALKSPNCNSLIPVPVNAILSMNKKNDNLVIDTPNCEQNVINDINKNEQIFELHIVNNEKDFISEDNQITNNLKLKDIKLEKNTLNNNNINLETLSGTVTCKNNIDTVTDVLPFHDQCMNYVFNTNIQLDSEYTNNQCKNFASEAKDIVITNFNMSSLVVDKSNDIISDVYSFIPINNIVCDNDKDVLYVKEIEVSLDKCTQNDCQEVKTYNNNICMEENMFEENVSELNIDNQGHVNHSEKETISSQSLLTSRTIENISHTNITSEYSSFVGDESDSENVSIITNTDTANNNAEVRIRTYKNINADSTCENCQQMKQFDNGKNKHVCTDISKKHTADLNQGYFVNIKCNDIGTNYGNLLDNSIHSNNFEIDPKNNLVDNDIKDFNLQSNQLQSNNNLMDNTITITTKSSMDKIGEIASYLSQYSQLRKNKSKALINKQYHNDSKNVLSMNVKSGMIKSKLCIQGVEKPGGNEQDIKSLQNPRSLKSYSKKRRQKRLHKDLLSDCNNIIGENTKDTAENIDCDNDLKINNVSNLIQEFCLCADFGRLAYYDCVNLYEHIHFWNHPTVNCSTDTVLSIYSEDSNLVDRDLVSENLNDDSFDIVEDTCWNVMDCYKGDLISTINVDSKIESNACLVGSDLHLALSGPEFVNGPENIVHISNVTTGKVDIENVNRKEDSSRSTEIHVVDRSDVSKCSKKNESFMFNGKETSNINPSKELITTKQITSDNAYEKSIRHTKVELTSEEKKHRTTSDIEDEESSKKNVKCAVCGKRILNVEWERHISEQHCYIAWKAGDNFNCEDFELINKLKGRLNSHGFLKCYQCDVEINKLNVFIPHIRNCLKLKVSDYVDSTKQKDNRDADSESNSFSVDKLNKNNEKVNAVDIKSTRFNEVPSDGGRSFETCTDKQINMSESSNKNMDVMLVPVQNSSADKSVELKQKRRGRKHHITSDDSHENLNKKYVKCGVCEQMIVELDWKSHISEEHCFIAWKAGDNFNWENLELVNNLKERLKSNGFLKCYQCDIKIKKTEKFLSHIKICLNLKGSNSVENGEQKDDGNKDQRPVYLPVEELNAICGKVDNRNNSGLSEVQNERGRKIESSADKNSRKSEDKFNCNNEMGIKIIPEENVALDKSTVPKEKKRGRKRKFNDSYNSVVKCGVCEQMIVEINWKDHISEDHCFIAWKAGENFNWEDLELINNLKQRLKSKGFLKCNHCDAEMKKPKTFLTHMKDCLHIKVEQSGDEQIRSEERTSFKETDEKLIPENSSADTSVVPTKKRRGRKRKTLDVSNDGPAKPTVTCGVCKHVVDEEEWKSHVSGSHNFVAWKDGDDFDYGDPELFNTLKEKLNENGFLICTFCDIKIKSVKRFLTHVQKCAEFKTTTAPQNTPKINDIKKEPGTSESPEMTTCGVCMQDVENRLWVEHISSQHHYLAWKDGEKPLDLNDEDMLKRHLVNMVQEHGALMCVNCGLFRKYTMKTVKCFLGHIKTCGLNISFNQTEVNDDTNTSTIELPIIKESMEVSLKQYDVLVRCAVCQESMNSSDWIEHISKQHNYLAWKVGDEVPNLEDETSLWQYLYNIAKQENGLICSKCGLVRKYVKSYLHHIKICNGDNNEGSNEDSVVLNSSTTNVNILNDLGVKGPVQCGVCNNTVEENQWITHIQQEHGYLARVSGQPPLDVNDSDMVYEHLYTILKKTGSLMCNVCGLIRKYVKKYMEHVQSCTKKNLTNEEGMYVCAVCNEKVLPLDWKNHSMDKHYNVAWVVGDKPIDLTSTYGAEKNIKEYKEKYGELVCKTCGVSRSSYMGFYAHIITCGKTDEETEMYKVMCDICNCKYLSIYKSQHMGMHREQEYAKERKQRAIAAQGKDKDDVLTVTGPRRAAVKAKSVIDNYKEISEFKYKCSECGFGTDVEMKFSRHKCKKQDFKCVSDSENSEESEDESDDSDVDSDISDEEEQTQIKRRRRRGGETNASSKISRIPFAIKDIKSYLEEGFNDYTKLILTSEKLFPQFQECEFEAVSKDEESQYLPLLKESCKVKFSSAEWMTYNRFEAKKKGEVTSMFVGGSIQRLSWVPPLRIARHDEGDACKQFVSVACHCDADCPRNEPDQLITQKSLIQIWDLGYLNDEDVPEFVLGLALDYGTVWATDWCPSGARDIFLKSHTKPDSFLRIGLLAVACSNGLAYIFSVPYPSSITKSDQKIYKLKPVAELRFAMNSDRKKYQASSICWSKQKDHTTVIVGYADGSSAYFDLNTESPLLRTVENGVTVLYPYYDERPLNSCITDISTYPNIGQEGSAGVAALVGPTGAALATRPAAAPPRLQLHLAYSSVAFAPGWPTAMISGDEAVMNQSANELEVWGCGRRLGLMQACCGCERCGCVVAYMPPYMRTMRIHPARGELNKKPLAVLKMMELNGRKRKHVKDELAIKLEPLTYEAAIEKYGIELTLATRKNKNELYHAMQSAKDVFPERFPLSDVATLAFCPSGEHHRTLAVATHAGLVFFLKV</sequence>
<reference evidence="7" key="1">
    <citation type="submission" date="2025-08" db="UniProtKB">
        <authorList>
            <consortium name="RefSeq"/>
        </authorList>
    </citation>
    <scope>IDENTIFICATION</scope>
    <source>
        <tissue evidence="7">Whole larvae</tissue>
    </source>
</reference>
<dbReference type="Proteomes" id="UP001652740">
    <property type="component" value="Unplaced"/>
</dbReference>
<dbReference type="GeneID" id="113516756"/>
<keyword evidence="2" id="KW-0804">Transcription</keyword>
<feature type="region of interest" description="Disordered" evidence="4">
    <location>
        <begin position="1346"/>
        <end position="1374"/>
    </location>
</feature>
<dbReference type="PANTHER" id="PTHR15052">
    <property type="entry name" value="RNA POLYMERASE III TRANSCRIPTION INITIATION FACTOR COMPLEX SUBUNIT"/>
    <property type="match status" value="1"/>
</dbReference>
<protein>
    <submittedName>
        <fullName evidence="7">Uncharacterized protein LOC113516756 isoform X1</fullName>
    </submittedName>
</protein>
<evidence type="ECO:0000256" key="1">
    <source>
        <dbReference type="ARBA" id="ARBA00004123"/>
    </source>
</evidence>
<feature type="domain" description="C2H2-type" evidence="5">
    <location>
        <begin position="1475"/>
        <end position="1497"/>
    </location>
</feature>
<keyword evidence="3" id="KW-0539">Nucleus</keyword>
<dbReference type="PROSITE" id="PS00028">
    <property type="entry name" value="ZINC_FINGER_C2H2_1"/>
    <property type="match status" value="1"/>
</dbReference>
<dbReference type="RefSeq" id="XP_052756846.1">
    <property type="nucleotide sequence ID" value="XM_052900886.1"/>
</dbReference>
<evidence type="ECO:0000313" key="6">
    <source>
        <dbReference type="Proteomes" id="UP001652740"/>
    </source>
</evidence>
<feature type="region of interest" description="Disordered" evidence="4">
    <location>
        <begin position="2185"/>
        <end position="2224"/>
    </location>
</feature>
<accession>A0ABM3MZT0</accession>
<dbReference type="InterPro" id="IPR036322">
    <property type="entry name" value="WD40_repeat_dom_sf"/>
</dbReference>
<evidence type="ECO:0000313" key="7">
    <source>
        <dbReference type="RefSeq" id="XP_052756846.1"/>
    </source>
</evidence>
<dbReference type="PANTHER" id="PTHR15052:SF2">
    <property type="entry name" value="GENERAL TRANSCRIPTION FACTOR 3C POLYPEPTIDE 2"/>
    <property type="match status" value="1"/>
</dbReference>
<feature type="region of interest" description="Disordered" evidence="4">
    <location>
        <begin position="1527"/>
        <end position="1554"/>
    </location>
</feature>